<evidence type="ECO:0000313" key="2">
    <source>
        <dbReference type="EMBL" id="GIM97333.1"/>
    </source>
</evidence>
<dbReference type="AlphaFoldDB" id="A0A920BQL9"/>
<proteinExistence type="predicted"/>
<dbReference type="RefSeq" id="WP_213012974.1">
    <property type="nucleotide sequence ID" value="NZ_BOQN01000141.1"/>
</dbReference>
<accession>A0A920BQL9</accession>
<dbReference type="Proteomes" id="UP000677082">
    <property type="component" value="Unassembled WGS sequence"/>
</dbReference>
<evidence type="ECO:0000256" key="1">
    <source>
        <dbReference type="SAM" id="SignalP"/>
    </source>
</evidence>
<organism evidence="2 3">
    <name type="scientific">Paractinoplanes toevensis</name>
    <dbReference type="NCBI Taxonomy" id="571911"/>
    <lineage>
        <taxon>Bacteria</taxon>
        <taxon>Bacillati</taxon>
        <taxon>Actinomycetota</taxon>
        <taxon>Actinomycetes</taxon>
        <taxon>Micromonosporales</taxon>
        <taxon>Micromonosporaceae</taxon>
        <taxon>Paractinoplanes</taxon>
    </lineage>
</organism>
<feature type="signal peptide" evidence="1">
    <location>
        <begin position="1"/>
        <end position="28"/>
    </location>
</feature>
<dbReference type="Pfam" id="PF03995">
    <property type="entry name" value="Inhibitor_I36"/>
    <property type="match status" value="1"/>
</dbReference>
<dbReference type="EMBL" id="BOQN01000141">
    <property type="protein sequence ID" value="GIM97333.1"/>
    <property type="molecule type" value="Genomic_DNA"/>
</dbReference>
<gene>
    <name evidence="2" type="ORF">Ato02nite_091260</name>
</gene>
<comment type="caution">
    <text evidence="2">The sequence shown here is derived from an EMBL/GenBank/DDBJ whole genome shotgun (WGS) entry which is preliminary data.</text>
</comment>
<reference evidence="2 3" key="1">
    <citation type="submission" date="2021-03" db="EMBL/GenBank/DDBJ databases">
        <title>Whole genome shotgun sequence of Actinoplanes toevensis NBRC 105298.</title>
        <authorList>
            <person name="Komaki H."/>
            <person name="Tamura T."/>
        </authorList>
    </citation>
    <scope>NUCLEOTIDE SEQUENCE [LARGE SCALE GENOMIC DNA]</scope>
    <source>
        <strain evidence="2 3">NBRC 105298</strain>
    </source>
</reference>
<keyword evidence="1" id="KW-0732">Signal</keyword>
<evidence type="ECO:0008006" key="4">
    <source>
        <dbReference type="Google" id="ProtNLM"/>
    </source>
</evidence>
<sequence>MRTRLFALFATVLLGVGVSLSGAAPALAAAGGTCSANSFCLYQWTGFGAQVAGDRWQTSLSNIYNHPNHCLNIAPATWDNGTAVADNSGSLQWRVNQDLWVGRTIEVFNWVNCNPGGGWGFWFPESVGSSYSNSNLSTLKWVQTDITLYHTITSVAVF</sequence>
<name>A0A920BQL9_9ACTN</name>
<feature type="chain" id="PRO_5037875527" description="Peptidase inhibitor family I36" evidence="1">
    <location>
        <begin position="29"/>
        <end position="158"/>
    </location>
</feature>
<evidence type="ECO:0000313" key="3">
    <source>
        <dbReference type="Proteomes" id="UP000677082"/>
    </source>
</evidence>
<protein>
    <recommendedName>
        <fullName evidence="4">Peptidase inhibitor family I36</fullName>
    </recommendedName>
</protein>
<keyword evidence="3" id="KW-1185">Reference proteome</keyword>